<evidence type="ECO:0000313" key="2">
    <source>
        <dbReference type="EMBL" id="MDQ1853781.1"/>
    </source>
</evidence>
<proteinExistence type="predicted"/>
<organism evidence="2 3">
    <name type="scientific">Bacillus stercoris</name>
    <dbReference type="NCBI Taxonomy" id="2054641"/>
    <lineage>
        <taxon>Bacteria</taxon>
        <taxon>Bacillati</taxon>
        <taxon>Bacillota</taxon>
        <taxon>Bacilli</taxon>
        <taxon>Bacillales</taxon>
        <taxon>Bacillaceae</taxon>
        <taxon>Bacillus</taxon>
    </lineage>
</organism>
<protein>
    <submittedName>
        <fullName evidence="2">Thiopeptide-type bacteriocin biosynthesis protein</fullName>
    </submittedName>
</protein>
<dbReference type="InterPro" id="IPR023809">
    <property type="entry name" value="Thiopep_bacteriocin_synth_dom"/>
</dbReference>
<evidence type="ECO:0000313" key="3">
    <source>
        <dbReference type="Proteomes" id="UP001177898"/>
    </source>
</evidence>
<accession>A0ABU0VA07</accession>
<dbReference type="Pfam" id="PF14028">
    <property type="entry name" value="Lant_dehydr_C"/>
    <property type="match status" value="1"/>
</dbReference>
<comment type="caution">
    <text evidence="2">The sequence shown here is derived from an EMBL/GenBank/DDBJ whole genome shotgun (WGS) entry which is preliminary data.</text>
</comment>
<name>A0ABU0VA07_9BACI</name>
<gene>
    <name evidence="2" type="ORF">RAQ16_15735</name>
</gene>
<keyword evidence="3" id="KW-1185">Reference proteome</keyword>
<dbReference type="RefSeq" id="WP_014665264.1">
    <property type="nucleotide sequence ID" value="NZ_AP029050.1"/>
</dbReference>
<evidence type="ECO:0000259" key="1">
    <source>
        <dbReference type="Pfam" id="PF14028"/>
    </source>
</evidence>
<reference evidence="2" key="1">
    <citation type="submission" date="2023-08" db="EMBL/GenBank/DDBJ databases">
        <title>Functional annotation and safety assessment of Bacillus stercoris.</title>
        <authorList>
            <person name="Pandit N.T."/>
            <person name="Ahir S.V."/>
            <person name="Chauhan D.A."/>
            <person name="Bose A."/>
            <person name="Dunlap C."/>
            <person name="Doshi J.A."/>
        </authorList>
    </citation>
    <scope>NUCLEOTIDE SEQUENCE</scope>
    <source>
        <strain evidence="2">ZBMF30</strain>
    </source>
</reference>
<dbReference type="NCBIfam" id="TIGR03891">
    <property type="entry name" value="thiopep_ocin"/>
    <property type="match status" value="1"/>
</dbReference>
<dbReference type="Proteomes" id="UP001177898">
    <property type="component" value="Unassembled WGS sequence"/>
</dbReference>
<feature type="domain" description="Thiopeptide-type bacteriocin biosynthesis" evidence="1">
    <location>
        <begin position="4"/>
        <end position="285"/>
    </location>
</feature>
<dbReference type="EMBL" id="JAVCYS010000006">
    <property type="protein sequence ID" value="MDQ1853781.1"/>
    <property type="molecule type" value="Genomic_DNA"/>
</dbReference>
<sequence>MKEWVFYSIYVPRAEYLENIIINIVTPIVKQVKDSVQVHKWFFIRYIDMQGPHIRLRFLVNEDDIDIVEEITEEHLNSSLSKVLAEPLSEMSRLLPVKTDTRNFESGFQQEEYEPEYEKYGGIQGVNIAEDIFQSSSELVLSLLNDPGFKDHDRFDFALFLMKKTAEQASLSADQTQDLWESMLHYWSGADYTDGITYKTKLKEAAEKRIDVINVVIEKMHSNPFVTKSTNGYQKLLESAFSQIQESDKIRTSASHLAFHYIHMMNNRLGVWPIEEAYLGALLAQISKNTTDIK</sequence>